<sequence>MEEVLKIAESEGIDVIDVIINAISKKESFQEHKDKVRFS</sequence>
<evidence type="ECO:0000313" key="1">
    <source>
        <dbReference type="EMBL" id="BDB99663.1"/>
    </source>
</evidence>
<keyword evidence="2" id="KW-1185">Reference proteome</keyword>
<dbReference type="EMBL" id="AP025226">
    <property type="protein sequence ID" value="BDB99663.1"/>
    <property type="molecule type" value="Genomic_DNA"/>
</dbReference>
<name>A0AAQ4CV32_9CREN</name>
<proteinExistence type="predicted"/>
<gene>
    <name evidence="1" type="ORF">SACC_26800</name>
</gene>
<dbReference type="KEGG" id="scas:SACC_26800"/>
<dbReference type="AlphaFoldDB" id="A0AAQ4CV32"/>
<reference evidence="1 2" key="1">
    <citation type="journal article" date="2022" name="Microbiol. Resour. Announc.">
        <title>Complete Genome Sequence of the Hyperthermophilic and Acidophilic Archaeon Saccharolobus caldissimus Strain HS-3T.</title>
        <authorList>
            <person name="Sakai H.D."/>
            <person name="Kurosawa N."/>
        </authorList>
    </citation>
    <scope>NUCLEOTIDE SEQUENCE [LARGE SCALE GENOMIC DNA]</scope>
    <source>
        <strain evidence="1 2">JCM32116</strain>
    </source>
</reference>
<organism evidence="1 2">
    <name type="scientific">Saccharolobus caldissimus</name>
    <dbReference type="NCBI Taxonomy" id="1702097"/>
    <lineage>
        <taxon>Archaea</taxon>
        <taxon>Thermoproteota</taxon>
        <taxon>Thermoprotei</taxon>
        <taxon>Sulfolobales</taxon>
        <taxon>Sulfolobaceae</taxon>
        <taxon>Saccharolobus</taxon>
    </lineage>
</organism>
<accession>A0AAQ4CV32</accession>
<dbReference type="Proteomes" id="UP001319921">
    <property type="component" value="Chromosome"/>
</dbReference>
<evidence type="ECO:0000313" key="2">
    <source>
        <dbReference type="Proteomes" id="UP001319921"/>
    </source>
</evidence>
<protein>
    <submittedName>
        <fullName evidence="1">Uncharacterized protein</fullName>
    </submittedName>
</protein>